<dbReference type="Gene3D" id="3.40.710.10">
    <property type="entry name" value="DD-peptidase/beta-lactamase superfamily"/>
    <property type="match status" value="1"/>
</dbReference>
<comment type="catalytic activity">
    <reaction evidence="12">
        <text>Preferential cleavage: (Ac)2-L-Lys-D-Ala-|-D-Ala. Also transpeptidation of peptidyl-alanyl moieties that are N-acyl substituents of D-alanine.</text>
        <dbReference type="EC" id="3.4.16.4"/>
    </reaction>
</comment>
<feature type="compositionally biased region" description="Gly residues" evidence="14">
    <location>
        <begin position="715"/>
        <end position="747"/>
    </location>
</feature>
<keyword evidence="9" id="KW-0573">Peptidoglycan synthesis</keyword>
<feature type="compositionally biased region" description="Gly residues" evidence="14">
    <location>
        <begin position="771"/>
        <end position="782"/>
    </location>
</feature>
<evidence type="ECO:0000256" key="5">
    <source>
        <dbReference type="ARBA" id="ARBA00022676"/>
    </source>
</evidence>
<dbReference type="SUPFAM" id="SSF53955">
    <property type="entry name" value="Lysozyme-like"/>
    <property type="match status" value="1"/>
</dbReference>
<keyword evidence="5" id="KW-0328">Glycosyltransferase</keyword>
<dbReference type="Proteomes" id="UP000029482">
    <property type="component" value="Chromosome"/>
</dbReference>
<evidence type="ECO:0000256" key="14">
    <source>
        <dbReference type="SAM" id="MobiDB-lite"/>
    </source>
</evidence>
<evidence type="ECO:0000256" key="3">
    <source>
        <dbReference type="ARBA" id="ARBA00022645"/>
    </source>
</evidence>
<evidence type="ECO:0000256" key="7">
    <source>
        <dbReference type="ARBA" id="ARBA00022801"/>
    </source>
</evidence>
<dbReference type="STRING" id="1907.SGLAU_18425"/>
<dbReference type="SUPFAM" id="SSF56601">
    <property type="entry name" value="beta-lactamase/transpeptidase-like"/>
    <property type="match status" value="1"/>
</dbReference>
<evidence type="ECO:0000256" key="11">
    <source>
        <dbReference type="ARBA" id="ARBA00023316"/>
    </source>
</evidence>
<keyword evidence="6" id="KW-0808">Transferase</keyword>
<dbReference type="InterPro" id="IPR001264">
    <property type="entry name" value="Glyco_trans_51"/>
</dbReference>
<keyword evidence="4" id="KW-0645">Protease</keyword>
<accession>A0A089XCJ1</accession>
<feature type="transmembrane region" description="Helical" evidence="15">
    <location>
        <begin position="20"/>
        <end position="45"/>
    </location>
</feature>
<keyword evidence="8" id="KW-0133">Cell shape</keyword>
<dbReference type="PANTHER" id="PTHR32282">
    <property type="entry name" value="BINDING PROTEIN TRANSPEPTIDASE, PUTATIVE-RELATED"/>
    <property type="match status" value="1"/>
</dbReference>
<dbReference type="RefSeq" id="WP_043502811.1">
    <property type="nucleotide sequence ID" value="NZ_CP009438.1"/>
</dbReference>
<organism evidence="18 19">
    <name type="scientific">Streptomyces glaucescens</name>
    <dbReference type="NCBI Taxonomy" id="1907"/>
    <lineage>
        <taxon>Bacteria</taxon>
        <taxon>Bacillati</taxon>
        <taxon>Actinomycetota</taxon>
        <taxon>Actinomycetes</taxon>
        <taxon>Kitasatosporales</taxon>
        <taxon>Streptomycetaceae</taxon>
        <taxon>Streptomyces</taxon>
    </lineage>
</organism>
<dbReference type="GO" id="GO:0009002">
    <property type="term" value="F:serine-type D-Ala-D-Ala carboxypeptidase activity"/>
    <property type="evidence" value="ECO:0007669"/>
    <property type="project" value="UniProtKB-EC"/>
</dbReference>
<evidence type="ECO:0000256" key="6">
    <source>
        <dbReference type="ARBA" id="ARBA00022679"/>
    </source>
</evidence>
<sequence length="782" mass="82563">MAKKRSGGGLSPTQQAAKFLGVSVLAGAVMAGIALPAVGVLGLAAKGSVEGFDEIPANLKTPPLSQRTTILDAQGDSIATVYSRDRTVVDLTDISPYMQKAIVAIEDARFYQHGAIDLKGVLRALNKNAQSGGVAEGASTLTQQYVKNVFVEEAGDDPTKVAQATQQTLGRKIKELKYAIQVEEELGKKKILENYLNITFFGQQAYGVEAASQRYFSKHAKDLNLQEAALLAGIVQSPSRYDPVNDEAEATKRRNIVLQRMAEVGDVSQAEADRAKKTPLGLDVSRPKNGCITAVKGASFFCKYVEKVFLNDPVFGETKEERSKLWNQGGLTIRTTLDPQAQKSVQDSLSQHVNKSDSVAAAVTLVEPGTGKILGMGQSKPFGYGENETEINYNVGSGMGGSNFGFPTGSTFKPFVAAAALEQGRPPTQEYSSPYDMEYPSPVQTCDGKPWVNTDGSRVENEDESEVGPYRLKEAMAKSVNTYFVQMISDIGMCPVMKTLDGLNVVQGNGEKLPEVPAISLGSKGISPLTMATAYAAFAARGMYCTPIAIESITQKIGDTQKSLEVPKSTCSRAVSEKTADTVNTLLRGVIDSGTGQQAGLTSRESAGKTGTTDERKNAWFVGYTPNMSGAVWVGSASQQVKMVDITIGGRWHSKVYGGQVPGPIWRDAMAGALSNREAPSFNLVDIPDAERDHGDGRDEDRGDNDNGNGDRPGDGNGAGGANGGNGGDGGNDGGLFGGLFNGGTTGGPEPDPTFSVPEGLFQGNDSAGNNGNGNGNGGNWP</sequence>
<evidence type="ECO:0000313" key="19">
    <source>
        <dbReference type="Proteomes" id="UP000029482"/>
    </source>
</evidence>
<feature type="domain" description="Glycosyl transferase family 51" evidence="17">
    <location>
        <begin position="75"/>
        <end position="261"/>
    </location>
</feature>
<dbReference type="InterPro" id="IPR012338">
    <property type="entry name" value="Beta-lactam/transpept-like"/>
</dbReference>
<dbReference type="FunFam" id="1.10.3810.10:FF:000001">
    <property type="entry name" value="Penicillin-binding protein 1A"/>
    <property type="match status" value="1"/>
</dbReference>
<dbReference type="GO" id="GO:0030288">
    <property type="term" value="C:outer membrane-bounded periplasmic space"/>
    <property type="evidence" value="ECO:0007669"/>
    <property type="project" value="TreeGrafter"/>
</dbReference>
<keyword evidence="10" id="KW-0511">Multifunctional enzyme</keyword>
<dbReference type="PANTHER" id="PTHR32282:SF33">
    <property type="entry name" value="PEPTIDOGLYCAN GLYCOSYLTRANSFERASE"/>
    <property type="match status" value="1"/>
</dbReference>
<dbReference type="GO" id="GO:0006508">
    <property type="term" value="P:proteolysis"/>
    <property type="evidence" value="ECO:0007669"/>
    <property type="project" value="UniProtKB-KW"/>
</dbReference>
<dbReference type="InterPro" id="IPR036950">
    <property type="entry name" value="PBP_transglycosylase"/>
</dbReference>
<protein>
    <submittedName>
        <fullName evidence="18">Transpeptidase</fullName>
    </submittedName>
</protein>
<dbReference type="GO" id="GO:0071555">
    <property type="term" value="P:cell wall organization"/>
    <property type="evidence" value="ECO:0007669"/>
    <property type="project" value="UniProtKB-KW"/>
</dbReference>
<dbReference type="Pfam" id="PF00905">
    <property type="entry name" value="Transpeptidase"/>
    <property type="match status" value="1"/>
</dbReference>
<comment type="similarity">
    <text evidence="1">In the C-terminal section; belongs to the transpeptidase family.</text>
</comment>
<dbReference type="OrthoDB" id="8865355at2"/>
<gene>
    <name evidence="18" type="ORF">SGLAU_18425</name>
</gene>
<feature type="region of interest" description="Disordered" evidence="14">
    <location>
        <begin position="681"/>
        <end position="782"/>
    </location>
</feature>
<dbReference type="GO" id="GO:0008955">
    <property type="term" value="F:peptidoglycan glycosyltransferase activity"/>
    <property type="evidence" value="ECO:0007669"/>
    <property type="project" value="UniProtKB-EC"/>
</dbReference>
<evidence type="ECO:0000256" key="12">
    <source>
        <dbReference type="ARBA" id="ARBA00034000"/>
    </source>
</evidence>
<keyword evidence="11" id="KW-0961">Cell wall biogenesis/degradation</keyword>
<evidence type="ECO:0000256" key="1">
    <source>
        <dbReference type="ARBA" id="ARBA00007090"/>
    </source>
</evidence>
<dbReference type="InterPro" id="IPR023346">
    <property type="entry name" value="Lysozyme-like_dom_sf"/>
</dbReference>
<keyword evidence="19" id="KW-1185">Reference proteome</keyword>
<evidence type="ECO:0000256" key="2">
    <source>
        <dbReference type="ARBA" id="ARBA00007739"/>
    </source>
</evidence>
<feature type="region of interest" description="Disordered" evidence="14">
    <location>
        <begin position="595"/>
        <end position="614"/>
    </location>
</feature>
<reference evidence="19" key="1">
    <citation type="journal article" date="2015" name="J. Biotechnol.">
        <title>Complete genome sequence of the actinobacterium Streptomyces glaucescens GLA.O (DSM 40922) consisting of a linear chromosome and one linear plasmid.</title>
        <authorList>
            <person name="Ortseifen V."/>
            <person name="Winkler A."/>
            <person name="Albersmeier A."/>
            <person name="Wendler S."/>
            <person name="Puhler A."/>
            <person name="Kalinowski J."/>
            <person name="Ruckert C."/>
        </authorList>
    </citation>
    <scope>NUCLEOTIDE SEQUENCE [LARGE SCALE GENOMIC DNA]</scope>
    <source>
        <strain evidence="19">DSM 40922 / GLA O</strain>
    </source>
</reference>
<evidence type="ECO:0000256" key="4">
    <source>
        <dbReference type="ARBA" id="ARBA00022670"/>
    </source>
</evidence>
<dbReference type="EMBL" id="CP009438">
    <property type="protein sequence ID" value="AIR99646.1"/>
    <property type="molecule type" value="Genomic_DNA"/>
</dbReference>
<evidence type="ECO:0000256" key="9">
    <source>
        <dbReference type="ARBA" id="ARBA00022984"/>
    </source>
</evidence>
<comment type="catalytic activity">
    <reaction evidence="13">
        <text>[GlcNAc-(1-&gt;4)-Mur2Ac(oyl-L-Ala-gamma-D-Glu-L-Lys-D-Ala-D-Ala)](n)-di-trans,octa-cis-undecaprenyl diphosphate + beta-D-GlcNAc-(1-&gt;4)-Mur2Ac(oyl-L-Ala-gamma-D-Glu-L-Lys-D-Ala-D-Ala)-di-trans,octa-cis-undecaprenyl diphosphate = [GlcNAc-(1-&gt;4)-Mur2Ac(oyl-L-Ala-gamma-D-Glu-L-Lys-D-Ala-D-Ala)](n+1)-di-trans,octa-cis-undecaprenyl diphosphate + di-trans,octa-cis-undecaprenyl diphosphate + H(+)</text>
        <dbReference type="Rhea" id="RHEA:23708"/>
        <dbReference type="Rhea" id="RHEA-COMP:9602"/>
        <dbReference type="Rhea" id="RHEA-COMP:9603"/>
        <dbReference type="ChEBI" id="CHEBI:15378"/>
        <dbReference type="ChEBI" id="CHEBI:58405"/>
        <dbReference type="ChEBI" id="CHEBI:60033"/>
        <dbReference type="ChEBI" id="CHEBI:78435"/>
        <dbReference type="EC" id="2.4.99.28"/>
    </reaction>
</comment>
<evidence type="ECO:0000259" key="17">
    <source>
        <dbReference type="Pfam" id="PF00912"/>
    </source>
</evidence>
<keyword evidence="15" id="KW-0472">Membrane</keyword>
<comment type="similarity">
    <text evidence="2">In the N-terminal section; belongs to the glycosyltransferase 51 family.</text>
</comment>
<dbReference type="GO" id="GO:0009252">
    <property type="term" value="P:peptidoglycan biosynthetic process"/>
    <property type="evidence" value="ECO:0007669"/>
    <property type="project" value="UniProtKB-KW"/>
</dbReference>
<evidence type="ECO:0000256" key="15">
    <source>
        <dbReference type="SAM" id="Phobius"/>
    </source>
</evidence>
<feature type="compositionally biased region" description="Polar residues" evidence="14">
    <location>
        <begin position="595"/>
        <end position="611"/>
    </location>
</feature>
<dbReference type="Gene3D" id="1.10.3810.10">
    <property type="entry name" value="Biosynthetic peptidoglycan transglycosylase-like"/>
    <property type="match status" value="1"/>
</dbReference>
<keyword evidence="3" id="KW-0121">Carboxypeptidase</keyword>
<dbReference type="GO" id="GO:0008360">
    <property type="term" value="P:regulation of cell shape"/>
    <property type="evidence" value="ECO:0007669"/>
    <property type="project" value="UniProtKB-KW"/>
</dbReference>
<evidence type="ECO:0000256" key="13">
    <source>
        <dbReference type="ARBA" id="ARBA00049902"/>
    </source>
</evidence>
<proteinExistence type="inferred from homology"/>
<dbReference type="eggNOG" id="COG0744">
    <property type="taxonomic scope" value="Bacteria"/>
</dbReference>
<dbReference type="Pfam" id="PF00912">
    <property type="entry name" value="Transgly"/>
    <property type="match status" value="1"/>
</dbReference>
<keyword evidence="15" id="KW-0812">Transmembrane</keyword>
<dbReference type="InterPro" id="IPR001460">
    <property type="entry name" value="PCN-bd_Tpept"/>
</dbReference>
<feature type="compositionally biased region" description="Basic and acidic residues" evidence="14">
    <location>
        <begin position="689"/>
        <end position="705"/>
    </location>
</feature>
<dbReference type="HOGENOM" id="CLU_006354_2_6_11"/>
<dbReference type="GO" id="GO:0008658">
    <property type="term" value="F:penicillin binding"/>
    <property type="evidence" value="ECO:0007669"/>
    <property type="project" value="InterPro"/>
</dbReference>
<dbReference type="AlphaFoldDB" id="A0A089XCJ1"/>
<keyword evidence="7" id="KW-0378">Hydrolase</keyword>
<evidence type="ECO:0000259" key="16">
    <source>
        <dbReference type="Pfam" id="PF00905"/>
    </source>
</evidence>
<evidence type="ECO:0000256" key="8">
    <source>
        <dbReference type="ARBA" id="ARBA00022960"/>
    </source>
</evidence>
<feature type="domain" description="Penicillin-binding protein transpeptidase" evidence="16">
    <location>
        <begin position="362"/>
        <end position="641"/>
    </location>
</feature>
<dbReference type="KEGG" id="sgu:SGLAU_18425"/>
<evidence type="ECO:0000313" key="18">
    <source>
        <dbReference type="EMBL" id="AIR99646.1"/>
    </source>
</evidence>
<evidence type="ECO:0000256" key="10">
    <source>
        <dbReference type="ARBA" id="ARBA00023268"/>
    </source>
</evidence>
<dbReference type="InterPro" id="IPR050396">
    <property type="entry name" value="Glycosyltr_51/Transpeptidase"/>
</dbReference>
<keyword evidence="15" id="KW-1133">Transmembrane helix</keyword>
<name>A0A089XCJ1_STRGA</name>